<name>A0A5S3V743_9GAMM</name>
<dbReference type="AlphaFoldDB" id="A0A5S3V743"/>
<evidence type="ECO:0000313" key="2">
    <source>
        <dbReference type="EMBL" id="TMO70883.1"/>
    </source>
</evidence>
<dbReference type="Pfam" id="PF25691">
    <property type="entry name" value="BW3TFN"/>
    <property type="match status" value="1"/>
</dbReference>
<comment type="caution">
    <text evidence="1">The sequence shown here is derived from an EMBL/GenBank/DDBJ whole genome shotgun (WGS) entry which is preliminary data.</text>
</comment>
<proteinExistence type="predicted"/>
<sequence length="160" mass="17825">MAILTRVGRIELAKAVKAQSIYLAWGSGQPQWDTTPVTEQSGSTQLTQALGYRKARRVLYCEPDTSGEIHVPEGTFKASTQATPHIYCEFNYDFTDGLEQTIRELGLMVGTQPHSSEPAGRFYHAPSGIADPGVLMLLEHRPAMYRDQGVRETFEFVLSF</sequence>
<dbReference type="RefSeq" id="WP_138592414.1">
    <property type="nucleotide sequence ID" value="NZ_PNBW01000121.1"/>
</dbReference>
<dbReference type="OrthoDB" id="8212120at2"/>
<evidence type="ECO:0000313" key="4">
    <source>
        <dbReference type="Proteomes" id="UP000307217"/>
    </source>
</evidence>
<dbReference type="EMBL" id="PNBX01000058">
    <property type="protein sequence ID" value="TMO67428.1"/>
    <property type="molecule type" value="Genomic_DNA"/>
</dbReference>
<keyword evidence="3" id="KW-1185">Reference proteome</keyword>
<gene>
    <name evidence="1" type="ORF">CWC19_13820</name>
    <name evidence="2" type="ORF">CWC20_19080</name>
</gene>
<dbReference type="EMBL" id="PNBW01000121">
    <property type="protein sequence ID" value="TMO70883.1"/>
    <property type="molecule type" value="Genomic_DNA"/>
</dbReference>
<reference evidence="1" key="3">
    <citation type="submission" date="2019-09" db="EMBL/GenBank/DDBJ databases">
        <title>Co-occurence of chitin degradation, pigmentation and bioactivity in marine Pseudoalteromonas.</title>
        <authorList>
            <person name="Sonnenschein E.C."/>
            <person name="Bech P.K."/>
        </authorList>
    </citation>
    <scope>NUCLEOTIDE SEQUENCE</scope>
    <source>
        <strain evidence="1">S3790</strain>
    </source>
</reference>
<evidence type="ECO:0000313" key="1">
    <source>
        <dbReference type="EMBL" id="TMO67428.1"/>
    </source>
</evidence>
<dbReference type="InterPro" id="IPR058040">
    <property type="entry name" value="BW3TFN"/>
</dbReference>
<accession>A0A5S3V743</accession>
<organism evidence="1 4">
    <name type="scientific">Pseudoalteromonas aurantia</name>
    <dbReference type="NCBI Taxonomy" id="43654"/>
    <lineage>
        <taxon>Bacteria</taxon>
        <taxon>Pseudomonadati</taxon>
        <taxon>Pseudomonadota</taxon>
        <taxon>Gammaproteobacteria</taxon>
        <taxon>Alteromonadales</taxon>
        <taxon>Pseudoalteromonadaceae</taxon>
        <taxon>Pseudoalteromonas</taxon>
    </lineage>
</organism>
<dbReference type="Proteomes" id="UP000307217">
    <property type="component" value="Unassembled WGS sequence"/>
</dbReference>
<reference evidence="3 4" key="2">
    <citation type="submission" date="2019-06" db="EMBL/GenBank/DDBJ databases">
        <title>Co-occurence of chitin degradation, pigmentation and bioactivity in marine Pseudoalteromonas.</title>
        <authorList>
            <person name="Sonnenschein E.C."/>
            <person name="Bech P.K."/>
        </authorList>
    </citation>
    <scope>NUCLEOTIDE SEQUENCE [LARGE SCALE GENOMIC DNA]</scope>
    <source>
        <strain evidence="4">S3790</strain>
        <strain evidence="2 3">S3895</strain>
    </source>
</reference>
<dbReference type="Proteomes" id="UP000307164">
    <property type="component" value="Unassembled WGS sequence"/>
</dbReference>
<reference evidence="3 4" key="1">
    <citation type="submission" date="2018-01" db="EMBL/GenBank/DDBJ databases">
        <authorList>
            <person name="Paulsen S."/>
            <person name="Gram L.K."/>
        </authorList>
    </citation>
    <scope>NUCLEOTIDE SEQUENCE [LARGE SCALE GENOMIC DNA]</scope>
    <source>
        <strain evidence="1 4">S3790</strain>
        <strain evidence="2 3">S3895</strain>
    </source>
</reference>
<protein>
    <submittedName>
        <fullName evidence="1">Uncharacterized protein</fullName>
    </submittedName>
</protein>
<evidence type="ECO:0000313" key="3">
    <source>
        <dbReference type="Proteomes" id="UP000307164"/>
    </source>
</evidence>